<keyword evidence="1" id="KW-0812">Transmembrane</keyword>
<comment type="caution">
    <text evidence="2">The sequence shown here is derived from an EMBL/GenBank/DDBJ whole genome shotgun (WGS) entry which is preliminary data.</text>
</comment>
<evidence type="ECO:0000256" key="1">
    <source>
        <dbReference type="SAM" id="Phobius"/>
    </source>
</evidence>
<evidence type="ECO:0008006" key="4">
    <source>
        <dbReference type="Google" id="ProtNLM"/>
    </source>
</evidence>
<evidence type="ECO:0000313" key="3">
    <source>
        <dbReference type="Proteomes" id="UP001596171"/>
    </source>
</evidence>
<dbReference type="EMBL" id="JBHSSE010000008">
    <property type="protein sequence ID" value="MFC6201094.1"/>
    <property type="molecule type" value="Genomic_DNA"/>
</dbReference>
<proteinExistence type="predicted"/>
<organism evidence="2 3">
    <name type="scientific">Lactiplantibacillus nangangensis</name>
    <dbReference type="NCBI Taxonomy" id="2559917"/>
    <lineage>
        <taxon>Bacteria</taxon>
        <taxon>Bacillati</taxon>
        <taxon>Bacillota</taxon>
        <taxon>Bacilli</taxon>
        <taxon>Lactobacillales</taxon>
        <taxon>Lactobacillaceae</taxon>
        <taxon>Lactiplantibacillus</taxon>
    </lineage>
</organism>
<dbReference type="RefSeq" id="WP_137617256.1">
    <property type="nucleotide sequence ID" value="NZ_BJDI01000019.1"/>
</dbReference>
<feature type="transmembrane region" description="Helical" evidence="1">
    <location>
        <begin position="12"/>
        <end position="28"/>
    </location>
</feature>
<keyword evidence="1" id="KW-0472">Membrane</keyword>
<dbReference type="Proteomes" id="UP001596171">
    <property type="component" value="Unassembled WGS sequence"/>
</dbReference>
<protein>
    <recommendedName>
        <fullName evidence="4">Integral membrane protein</fullName>
    </recommendedName>
</protein>
<keyword evidence="3" id="KW-1185">Reference proteome</keyword>
<accession>A0ABW1SIP0</accession>
<gene>
    <name evidence="2" type="ORF">ACFP1L_04165</name>
</gene>
<evidence type="ECO:0000313" key="2">
    <source>
        <dbReference type="EMBL" id="MFC6201094.1"/>
    </source>
</evidence>
<sequence length="75" mass="8307">MDRKFIMVNGRLIFALISVIGAAMITLRDNPATLYATLRLYLAGMVVLGIGLDIFGRIKLQALATDENDDENHQN</sequence>
<name>A0ABW1SIP0_9LACO</name>
<reference evidence="3" key="1">
    <citation type="journal article" date="2019" name="Int. J. Syst. Evol. Microbiol.">
        <title>The Global Catalogue of Microorganisms (GCM) 10K type strain sequencing project: providing services to taxonomists for standard genome sequencing and annotation.</title>
        <authorList>
            <consortium name="The Broad Institute Genomics Platform"/>
            <consortium name="The Broad Institute Genome Sequencing Center for Infectious Disease"/>
            <person name="Wu L."/>
            <person name="Ma J."/>
        </authorList>
    </citation>
    <scope>NUCLEOTIDE SEQUENCE [LARGE SCALE GENOMIC DNA]</scope>
    <source>
        <strain evidence="3">CCM 8930</strain>
    </source>
</reference>
<keyword evidence="1" id="KW-1133">Transmembrane helix</keyword>
<feature type="transmembrane region" description="Helical" evidence="1">
    <location>
        <begin position="34"/>
        <end position="55"/>
    </location>
</feature>